<dbReference type="Pfam" id="PF00270">
    <property type="entry name" value="DEAD"/>
    <property type="match status" value="1"/>
</dbReference>
<dbReference type="EMBL" id="VULX01000003">
    <property type="protein sequence ID" value="MSR90680.1"/>
    <property type="molecule type" value="Genomic_DNA"/>
</dbReference>
<dbReference type="GO" id="GO:0033592">
    <property type="term" value="F:RNA strand annealing activity"/>
    <property type="evidence" value="ECO:0007669"/>
    <property type="project" value="TreeGrafter"/>
</dbReference>
<dbReference type="GO" id="GO:0005829">
    <property type="term" value="C:cytosol"/>
    <property type="evidence" value="ECO:0007669"/>
    <property type="project" value="TreeGrafter"/>
</dbReference>
<comment type="caution">
    <text evidence="9">The sequence shown here is derived from an EMBL/GenBank/DDBJ whole genome shotgun (WGS) entry which is preliminary data.</text>
</comment>
<gene>
    <name evidence="9" type="ORF">FYJ33_04420</name>
</gene>
<dbReference type="InterPro" id="IPR014001">
    <property type="entry name" value="Helicase_ATP-bd"/>
</dbReference>
<dbReference type="InterPro" id="IPR050547">
    <property type="entry name" value="DEAD_box_RNA_helicases"/>
</dbReference>
<name>A0A7X2MXY6_9CLOT</name>
<evidence type="ECO:0000256" key="4">
    <source>
        <dbReference type="ARBA" id="ARBA00022840"/>
    </source>
</evidence>
<dbReference type="Gene3D" id="3.40.50.300">
    <property type="entry name" value="P-loop containing nucleotide triphosphate hydrolases"/>
    <property type="match status" value="2"/>
</dbReference>
<organism evidence="9 10">
    <name type="scientific">Inconstantimicrobium porci</name>
    <dbReference type="NCBI Taxonomy" id="2652291"/>
    <lineage>
        <taxon>Bacteria</taxon>
        <taxon>Bacillati</taxon>
        <taxon>Bacillota</taxon>
        <taxon>Clostridia</taxon>
        <taxon>Eubacteriales</taxon>
        <taxon>Clostridiaceae</taxon>
        <taxon>Inconstantimicrobium</taxon>
    </lineage>
</organism>
<dbReference type="SMART" id="SM00490">
    <property type="entry name" value="HELICc"/>
    <property type="match status" value="1"/>
</dbReference>
<dbReference type="InterPro" id="IPR011545">
    <property type="entry name" value="DEAD/DEAH_box_helicase_dom"/>
</dbReference>
<dbReference type="InterPro" id="IPR044742">
    <property type="entry name" value="DEAD/DEAH_RhlB"/>
</dbReference>
<dbReference type="SUPFAM" id="SSF52540">
    <property type="entry name" value="P-loop containing nucleoside triphosphate hydrolases"/>
    <property type="match status" value="1"/>
</dbReference>
<dbReference type="GO" id="GO:0003724">
    <property type="term" value="F:RNA helicase activity"/>
    <property type="evidence" value="ECO:0007669"/>
    <property type="project" value="InterPro"/>
</dbReference>
<dbReference type="GO" id="GO:0016787">
    <property type="term" value="F:hydrolase activity"/>
    <property type="evidence" value="ECO:0007669"/>
    <property type="project" value="UniProtKB-KW"/>
</dbReference>
<dbReference type="SMART" id="SM00487">
    <property type="entry name" value="DEXDc"/>
    <property type="match status" value="1"/>
</dbReference>
<evidence type="ECO:0000256" key="2">
    <source>
        <dbReference type="ARBA" id="ARBA00022801"/>
    </source>
</evidence>
<keyword evidence="2" id="KW-0378">Hydrolase</keyword>
<dbReference type="InterPro" id="IPR014014">
    <property type="entry name" value="RNA_helicase_DEAD_Q_motif"/>
</dbReference>
<proteinExistence type="predicted"/>
<evidence type="ECO:0000259" key="8">
    <source>
        <dbReference type="PROSITE" id="PS51195"/>
    </source>
</evidence>
<evidence type="ECO:0000256" key="3">
    <source>
        <dbReference type="ARBA" id="ARBA00022806"/>
    </source>
</evidence>
<evidence type="ECO:0000256" key="1">
    <source>
        <dbReference type="ARBA" id="ARBA00022741"/>
    </source>
</evidence>
<feature type="domain" description="Helicase C-terminal" evidence="7">
    <location>
        <begin position="217"/>
        <end position="378"/>
    </location>
</feature>
<dbReference type="AlphaFoldDB" id="A0A7X2MXY6"/>
<dbReference type="PANTHER" id="PTHR47963">
    <property type="entry name" value="DEAD-BOX ATP-DEPENDENT RNA HELICASE 47, MITOCHONDRIAL"/>
    <property type="match status" value="1"/>
</dbReference>
<dbReference type="InterPro" id="IPR001650">
    <property type="entry name" value="Helicase_C-like"/>
</dbReference>
<evidence type="ECO:0000256" key="5">
    <source>
        <dbReference type="PROSITE-ProRule" id="PRU00552"/>
    </source>
</evidence>
<dbReference type="PROSITE" id="PS51192">
    <property type="entry name" value="HELICASE_ATP_BIND_1"/>
    <property type="match status" value="1"/>
</dbReference>
<accession>A0A7X2MXY6</accession>
<keyword evidence="1" id="KW-0547">Nucleotide-binding</keyword>
<sequence length="400" mass="45064">MLKTFENLGVSSELIKAINLKGVTEPTDIQIKAIPEIRSGSNVLAQSETGTGKTLAYVLPIIEMINEDKRENQCIILSPTHELVVQINTTIRELCADSDKKVKTTALIGSANIKRQMEKLKEKPQILVGSPGRILELMQKGKITANTINTVIFDEGDVLLNKNNIDIVEKIIKSARNIKQFTLFSATVNDETKKLYKKIAGEYNFVSAKKTTTVNENIVHYYCVCEQRDKVDMLRKIIHAEKPERALVFINRNYDVNMTMEKLRFNKIKAGSIHGSSFKSSRQKAIEDFKKGKIQVLVASDIAARGLDIQDISHIINLDIPEDFDAYLHRSGRTARAGKTGYSISVVTEIEENIIRAMENKLHIKIAKKFVYMGKIVDSIPKKKVKKDKYAALSKKNKNK</sequence>
<dbReference type="InterPro" id="IPR027417">
    <property type="entry name" value="P-loop_NTPase"/>
</dbReference>
<dbReference type="GO" id="GO:0009409">
    <property type="term" value="P:response to cold"/>
    <property type="evidence" value="ECO:0007669"/>
    <property type="project" value="TreeGrafter"/>
</dbReference>
<dbReference type="PROSITE" id="PS51195">
    <property type="entry name" value="Q_MOTIF"/>
    <property type="match status" value="1"/>
</dbReference>
<keyword evidence="4" id="KW-0067">ATP-binding</keyword>
<dbReference type="Proteomes" id="UP000460287">
    <property type="component" value="Unassembled WGS sequence"/>
</dbReference>
<keyword evidence="10" id="KW-1185">Reference proteome</keyword>
<protein>
    <submittedName>
        <fullName evidence="9">DEAD/DEAH box helicase</fullName>
    </submittedName>
</protein>
<dbReference type="Pfam" id="PF00271">
    <property type="entry name" value="Helicase_C"/>
    <property type="match status" value="1"/>
</dbReference>
<feature type="domain" description="DEAD-box RNA helicase Q" evidence="8">
    <location>
        <begin position="3"/>
        <end position="31"/>
    </location>
</feature>
<reference evidence="9 10" key="1">
    <citation type="submission" date="2019-08" db="EMBL/GenBank/DDBJ databases">
        <title>In-depth cultivation of the pig gut microbiome towards novel bacterial diversity and tailored functional studies.</title>
        <authorList>
            <person name="Wylensek D."/>
            <person name="Hitch T.C.A."/>
            <person name="Clavel T."/>
        </authorList>
    </citation>
    <scope>NUCLEOTIDE SEQUENCE [LARGE SCALE GENOMIC DNA]</scope>
    <source>
        <strain evidence="9 10">WCA-383-APC-5B</strain>
    </source>
</reference>
<dbReference type="CDD" id="cd18787">
    <property type="entry name" value="SF2_C_DEAD"/>
    <property type="match status" value="1"/>
</dbReference>
<dbReference type="PROSITE" id="PS51194">
    <property type="entry name" value="HELICASE_CTER"/>
    <property type="match status" value="1"/>
</dbReference>
<dbReference type="GO" id="GO:0005524">
    <property type="term" value="F:ATP binding"/>
    <property type="evidence" value="ECO:0007669"/>
    <property type="project" value="UniProtKB-KW"/>
</dbReference>
<evidence type="ECO:0000313" key="9">
    <source>
        <dbReference type="EMBL" id="MSR90680.1"/>
    </source>
</evidence>
<feature type="domain" description="Helicase ATP-binding" evidence="6">
    <location>
        <begin position="34"/>
        <end position="206"/>
    </location>
</feature>
<evidence type="ECO:0000313" key="10">
    <source>
        <dbReference type="Proteomes" id="UP000460287"/>
    </source>
</evidence>
<dbReference type="PANTHER" id="PTHR47963:SF7">
    <property type="entry name" value="ATP-DEPENDENT RNA HELICASE YFML-RELATED"/>
    <property type="match status" value="1"/>
</dbReference>
<evidence type="ECO:0000259" key="7">
    <source>
        <dbReference type="PROSITE" id="PS51194"/>
    </source>
</evidence>
<evidence type="ECO:0000259" key="6">
    <source>
        <dbReference type="PROSITE" id="PS51192"/>
    </source>
</evidence>
<dbReference type="CDD" id="cd00268">
    <property type="entry name" value="DEADc"/>
    <property type="match status" value="1"/>
</dbReference>
<dbReference type="GO" id="GO:0005840">
    <property type="term" value="C:ribosome"/>
    <property type="evidence" value="ECO:0007669"/>
    <property type="project" value="TreeGrafter"/>
</dbReference>
<keyword evidence="3 9" id="KW-0347">Helicase</keyword>
<feature type="short sequence motif" description="Q motif" evidence="5">
    <location>
        <begin position="3"/>
        <end position="31"/>
    </location>
</feature>